<dbReference type="PANTHER" id="PTHR43249:SF1">
    <property type="entry name" value="D-GLUCOSIDE 3-DEHYDROGENASE"/>
    <property type="match status" value="1"/>
</dbReference>
<dbReference type="Pfam" id="PF02894">
    <property type="entry name" value="GFO_IDH_MocA_C"/>
    <property type="match status" value="1"/>
</dbReference>
<dbReference type="InterPro" id="IPR000683">
    <property type="entry name" value="Gfo/Idh/MocA-like_OxRdtase_N"/>
</dbReference>
<dbReference type="EMBL" id="FWFV01000004">
    <property type="protein sequence ID" value="SLN44011.1"/>
    <property type="molecule type" value="Genomic_DNA"/>
</dbReference>
<organism evidence="3 4">
    <name type="scientific">Palleronia marisminoris</name>
    <dbReference type="NCBI Taxonomy" id="315423"/>
    <lineage>
        <taxon>Bacteria</taxon>
        <taxon>Pseudomonadati</taxon>
        <taxon>Pseudomonadota</taxon>
        <taxon>Alphaproteobacteria</taxon>
        <taxon>Rhodobacterales</taxon>
        <taxon>Roseobacteraceae</taxon>
        <taxon>Palleronia</taxon>
    </lineage>
</organism>
<keyword evidence="3" id="KW-0560">Oxidoreductase</keyword>
<evidence type="ECO:0000313" key="4">
    <source>
        <dbReference type="Proteomes" id="UP000193870"/>
    </source>
</evidence>
<dbReference type="InterPro" id="IPR004104">
    <property type="entry name" value="Gfo/Idh/MocA-like_OxRdtase_C"/>
</dbReference>
<dbReference type="AlphaFoldDB" id="A0A1Y5SSA3"/>
<dbReference type="GO" id="GO:0016491">
    <property type="term" value="F:oxidoreductase activity"/>
    <property type="evidence" value="ECO:0007669"/>
    <property type="project" value="UniProtKB-KW"/>
</dbReference>
<dbReference type="Pfam" id="PF01408">
    <property type="entry name" value="GFO_IDH_MocA"/>
    <property type="match status" value="1"/>
</dbReference>
<dbReference type="STRING" id="315423.SAMN04488020_104319"/>
<sequence length="314" mass="34753">MTRYALIGAAGYIAPRHLKAIRETGGTLDVAYDINDSVGIMDSHFPDAAFFTEFERFETDVHARRRREGIDYVAICSPNYLHKSHMAFALRAGAHAICEKPLVLDVSDLDDLAETEAETGKRINSILQLRLHPAILALKEKVAAAPADKTWEVDLGYFTSRGAWYHASWKGFEHKSGGIATNIGVHFYDMLSFIFGPNRENVVHHRAPDAAAGYLEFGNARVRWVLSINRDHLPAHTPEGQTTHRSITVDGEEIEFSGGFTDLHTASYHGILKGDGYGLDAVRPSIELVSHIRNAPIEPHKGERHPDIAKVIGA</sequence>
<reference evidence="3 4" key="1">
    <citation type="submission" date="2017-03" db="EMBL/GenBank/DDBJ databases">
        <authorList>
            <person name="Afonso C.L."/>
            <person name="Miller P.J."/>
            <person name="Scott M.A."/>
            <person name="Spackman E."/>
            <person name="Goraichik I."/>
            <person name="Dimitrov K.M."/>
            <person name="Suarez D.L."/>
            <person name="Swayne D.E."/>
        </authorList>
    </citation>
    <scope>NUCLEOTIDE SEQUENCE [LARGE SCALE GENOMIC DNA]</scope>
    <source>
        <strain evidence="3 4">CECT 7066</strain>
    </source>
</reference>
<proteinExistence type="predicted"/>
<feature type="domain" description="Gfo/Idh/MocA-like oxidoreductase N-terminal" evidence="1">
    <location>
        <begin position="3"/>
        <end position="123"/>
    </location>
</feature>
<keyword evidence="4" id="KW-1185">Reference proteome</keyword>
<protein>
    <submittedName>
        <fullName evidence="3">UDP-N-acetyl-2-amino-2-deoxy-D-glucuronate oxidase</fullName>
        <ecNumber evidence="3">1.1.1.335</ecNumber>
    </submittedName>
</protein>
<dbReference type="RefSeq" id="WP_085853918.1">
    <property type="nucleotide sequence ID" value="NZ_FOPF01000004.1"/>
</dbReference>
<gene>
    <name evidence="3" type="primary">wbpB</name>
    <name evidence="3" type="ORF">PAM7066_01942</name>
</gene>
<name>A0A1Y5SSA3_9RHOB</name>
<dbReference type="PANTHER" id="PTHR43249">
    <property type="entry name" value="UDP-N-ACETYL-2-AMINO-2-DEOXY-D-GLUCURONATE OXIDASE"/>
    <property type="match status" value="1"/>
</dbReference>
<dbReference type="InterPro" id="IPR052515">
    <property type="entry name" value="Gfo/Idh/MocA_Oxidoreductase"/>
</dbReference>
<accession>A0A1Y5SSA3</accession>
<dbReference type="GO" id="GO:0000166">
    <property type="term" value="F:nucleotide binding"/>
    <property type="evidence" value="ECO:0007669"/>
    <property type="project" value="InterPro"/>
</dbReference>
<evidence type="ECO:0000259" key="1">
    <source>
        <dbReference type="Pfam" id="PF01408"/>
    </source>
</evidence>
<dbReference type="Proteomes" id="UP000193870">
    <property type="component" value="Unassembled WGS sequence"/>
</dbReference>
<dbReference type="InterPro" id="IPR036291">
    <property type="entry name" value="NAD(P)-bd_dom_sf"/>
</dbReference>
<dbReference type="SUPFAM" id="SSF51735">
    <property type="entry name" value="NAD(P)-binding Rossmann-fold domains"/>
    <property type="match status" value="1"/>
</dbReference>
<feature type="domain" description="Gfo/Idh/MocA-like oxidoreductase C-terminal" evidence="2">
    <location>
        <begin position="153"/>
        <end position="225"/>
    </location>
</feature>
<dbReference type="Gene3D" id="3.40.50.720">
    <property type="entry name" value="NAD(P)-binding Rossmann-like Domain"/>
    <property type="match status" value="1"/>
</dbReference>
<evidence type="ECO:0000259" key="2">
    <source>
        <dbReference type="Pfam" id="PF02894"/>
    </source>
</evidence>
<evidence type="ECO:0000313" key="3">
    <source>
        <dbReference type="EMBL" id="SLN44011.1"/>
    </source>
</evidence>
<dbReference type="OrthoDB" id="9792935at2"/>
<dbReference type="EC" id="1.1.1.335" evidence="3"/>
<dbReference type="Gene3D" id="3.30.360.10">
    <property type="entry name" value="Dihydrodipicolinate Reductase, domain 2"/>
    <property type="match status" value="1"/>
</dbReference>